<dbReference type="PROSITE" id="PS51782">
    <property type="entry name" value="LYSM"/>
    <property type="match status" value="1"/>
</dbReference>
<dbReference type="PROSITE" id="PS51257">
    <property type="entry name" value="PROKAR_LIPOPROTEIN"/>
    <property type="match status" value="1"/>
</dbReference>
<evidence type="ECO:0000256" key="1">
    <source>
        <dbReference type="SAM" id="MobiDB-lite"/>
    </source>
</evidence>
<dbReference type="AlphaFoldDB" id="A4BYQ4"/>
<dbReference type="SUPFAM" id="SSF54106">
    <property type="entry name" value="LysM domain"/>
    <property type="match status" value="1"/>
</dbReference>
<dbReference type="CDD" id="cd00118">
    <property type="entry name" value="LysM"/>
    <property type="match status" value="2"/>
</dbReference>
<evidence type="ECO:0000313" key="3">
    <source>
        <dbReference type="EMBL" id="EAR12297.1"/>
    </source>
</evidence>
<evidence type="ECO:0000259" key="2">
    <source>
        <dbReference type="PROSITE" id="PS51782"/>
    </source>
</evidence>
<dbReference type="HOGENOM" id="CLU_028261_0_0_10"/>
<protein>
    <submittedName>
        <fullName evidence="3">LysM-repeat proteins and domains</fullName>
    </submittedName>
</protein>
<dbReference type="Proteomes" id="UP000003053">
    <property type="component" value="Unassembled WGS sequence"/>
</dbReference>
<dbReference type="InterPro" id="IPR028082">
    <property type="entry name" value="Peripla_BP_I"/>
</dbReference>
<gene>
    <name evidence="3" type="ORF">PI23P_06725</name>
</gene>
<dbReference type="InterPro" id="IPR018392">
    <property type="entry name" value="LysM"/>
</dbReference>
<feature type="domain" description="LysM" evidence="2">
    <location>
        <begin position="126"/>
        <end position="169"/>
    </location>
</feature>
<sequence length="545" mass="60221">MGIKDMKYLKTIVFLCILTFTVSCGQQKKYVQYQLKEGETMGLIAQRLAMKTADLLRLNPDVGSNPGADTRIVIPNKKQNNRATSRGDASKSKEEFIEADAAETLLVSESEKNRAATIETLEKEFQIHEVLKGETIYSLSRYYKITEAALRALNPSVAAGLKLGQLLKIKRVAIKLDKDEKLYKDVIDADVFLKVAIMLPFRAQELDTLSSNAIFGNSKLANIVTDLYLGAEFAIDSLRKQGVAIALTVFDTERNGTKIQEILAKNDLNAQDIIIGPLYSEEVQIVSDAVDTPIILPVYSKKQAAFNAGIVIKTTPSKALFRAELLRYIEGNFVAGNIIIVGDNSLASRENSLKIRQVLALQDSIVGVHLITPEAGYIKKEKFMEVALPNAKNVVVLTTDDDVIVASTFNSLISLPKDTAATVFTFDKASAINKIDNTRLAQVGFTFVTEEYGTLEALKTTAFDKKYAAKNGALPSSYATRGFDITYDVLMRLASGESLKKTFKEGASYRVESKFDYTDKAADYKQNKGLFIVKYNPDLTLTRIK</sequence>
<proteinExistence type="predicted"/>
<organism evidence="3 4">
    <name type="scientific">Polaribacter irgensii 23-P</name>
    <dbReference type="NCBI Taxonomy" id="313594"/>
    <lineage>
        <taxon>Bacteria</taxon>
        <taxon>Pseudomonadati</taxon>
        <taxon>Bacteroidota</taxon>
        <taxon>Flavobacteriia</taxon>
        <taxon>Flavobacteriales</taxon>
        <taxon>Flavobacteriaceae</taxon>
    </lineage>
</organism>
<dbReference type="SUPFAM" id="SSF53822">
    <property type="entry name" value="Periplasmic binding protein-like I"/>
    <property type="match status" value="1"/>
</dbReference>
<dbReference type="OrthoDB" id="2149800at2"/>
<evidence type="ECO:0000313" key="4">
    <source>
        <dbReference type="Proteomes" id="UP000003053"/>
    </source>
</evidence>
<keyword evidence="4" id="KW-1185">Reference proteome</keyword>
<dbReference type="Pfam" id="PF01476">
    <property type="entry name" value="LysM"/>
    <property type="match status" value="2"/>
</dbReference>
<feature type="region of interest" description="Disordered" evidence="1">
    <location>
        <begin position="67"/>
        <end position="92"/>
    </location>
</feature>
<name>A4BYQ4_9FLAO</name>
<dbReference type="STRING" id="313594.PI23P_06725"/>
<dbReference type="Gene3D" id="3.10.350.10">
    <property type="entry name" value="LysM domain"/>
    <property type="match status" value="2"/>
</dbReference>
<accession>A4BYQ4</accession>
<comment type="caution">
    <text evidence="3">The sequence shown here is derived from an EMBL/GenBank/DDBJ whole genome shotgun (WGS) entry which is preliminary data.</text>
</comment>
<dbReference type="SMART" id="SM00257">
    <property type="entry name" value="LysM"/>
    <property type="match status" value="2"/>
</dbReference>
<dbReference type="EMBL" id="AAOG01000002">
    <property type="protein sequence ID" value="EAR12297.1"/>
    <property type="molecule type" value="Genomic_DNA"/>
</dbReference>
<dbReference type="eggNOG" id="COG1388">
    <property type="taxonomic scope" value="Bacteria"/>
</dbReference>
<dbReference type="InterPro" id="IPR036779">
    <property type="entry name" value="LysM_dom_sf"/>
</dbReference>
<reference evidence="3 4" key="1">
    <citation type="submission" date="2006-02" db="EMBL/GenBank/DDBJ databases">
        <authorList>
            <person name="Murray A."/>
            <person name="Staley J."/>
            <person name="Ferriera S."/>
            <person name="Johnson J."/>
            <person name="Kravitz S."/>
            <person name="Halpern A."/>
            <person name="Remington K."/>
            <person name="Beeson K."/>
            <person name="Tran B."/>
            <person name="Rogers Y.-H."/>
            <person name="Friedman R."/>
            <person name="Venter J.C."/>
        </authorList>
    </citation>
    <scope>NUCLEOTIDE SEQUENCE [LARGE SCALE GENOMIC DNA]</scope>
    <source>
        <strain evidence="3 4">23-P</strain>
    </source>
</reference>